<dbReference type="CDD" id="cd00161">
    <property type="entry name" value="beta-trefoil_Ricin-like"/>
    <property type="match status" value="1"/>
</dbReference>
<evidence type="ECO:0000313" key="2">
    <source>
        <dbReference type="Proteomes" id="UP000054477"/>
    </source>
</evidence>
<dbReference type="STRING" id="1095629.A0A0C9XAC9"/>
<accession>A0A0C9XAC9</accession>
<feature type="non-terminal residue" evidence="1">
    <location>
        <position position="208"/>
    </location>
</feature>
<dbReference type="HOGENOM" id="CLU_1323647_0_0_1"/>
<dbReference type="AlphaFoldDB" id="A0A0C9XAC9"/>
<name>A0A0C9XAC9_9AGAR</name>
<protein>
    <submittedName>
        <fullName evidence="1">Carbohydrate-binding module family 13 protein</fullName>
    </submittedName>
</protein>
<feature type="non-terminal residue" evidence="1">
    <location>
        <position position="1"/>
    </location>
</feature>
<dbReference type="EMBL" id="KN838670">
    <property type="protein sequence ID" value="KIJ98383.1"/>
    <property type="molecule type" value="Genomic_DNA"/>
</dbReference>
<sequence>VTNKCPSSIKLYIKGNFDSTSATGSSTTKTLGGAYAALFYSDANSGSQNGVGSTRAGFYGDVRSLTARDFNNGFCIKPTYDTPSCSTSFSKPPTAIPAPQCGASPAAPIYSCPYTNIIYDITFLIINSIVRSCPGGTFPPPAAPSILIKTLPNVWDVKAAVYANGAPVQGSAPFLFQQSHSTGAQKWVLSKGSTKVQVAGTNHCLDAG</sequence>
<dbReference type="Proteomes" id="UP000054477">
    <property type="component" value="Unassembled WGS sequence"/>
</dbReference>
<organism evidence="1 2">
    <name type="scientific">Laccaria amethystina LaAM-08-1</name>
    <dbReference type="NCBI Taxonomy" id="1095629"/>
    <lineage>
        <taxon>Eukaryota</taxon>
        <taxon>Fungi</taxon>
        <taxon>Dikarya</taxon>
        <taxon>Basidiomycota</taxon>
        <taxon>Agaricomycotina</taxon>
        <taxon>Agaricomycetes</taxon>
        <taxon>Agaricomycetidae</taxon>
        <taxon>Agaricales</taxon>
        <taxon>Agaricineae</taxon>
        <taxon>Hydnangiaceae</taxon>
        <taxon>Laccaria</taxon>
    </lineage>
</organism>
<reference evidence="1 2" key="1">
    <citation type="submission" date="2014-04" db="EMBL/GenBank/DDBJ databases">
        <authorList>
            <consortium name="DOE Joint Genome Institute"/>
            <person name="Kuo A."/>
            <person name="Kohler A."/>
            <person name="Nagy L.G."/>
            <person name="Floudas D."/>
            <person name="Copeland A."/>
            <person name="Barry K.W."/>
            <person name="Cichocki N."/>
            <person name="Veneault-Fourrey C."/>
            <person name="LaButti K."/>
            <person name="Lindquist E.A."/>
            <person name="Lipzen A."/>
            <person name="Lundell T."/>
            <person name="Morin E."/>
            <person name="Murat C."/>
            <person name="Sun H."/>
            <person name="Tunlid A."/>
            <person name="Henrissat B."/>
            <person name="Grigoriev I.V."/>
            <person name="Hibbett D.S."/>
            <person name="Martin F."/>
            <person name="Nordberg H.P."/>
            <person name="Cantor M.N."/>
            <person name="Hua S.X."/>
        </authorList>
    </citation>
    <scope>NUCLEOTIDE SEQUENCE [LARGE SCALE GENOMIC DNA]</scope>
    <source>
        <strain evidence="1 2">LaAM-08-1</strain>
    </source>
</reference>
<reference evidence="2" key="2">
    <citation type="submission" date="2015-01" db="EMBL/GenBank/DDBJ databases">
        <title>Evolutionary Origins and Diversification of the Mycorrhizal Mutualists.</title>
        <authorList>
            <consortium name="DOE Joint Genome Institute"/>
            <consortium name="Mycorrhizal Genomics Consortium"/>
            <person name="Kohler A."/>
            <person name="Kuo A."/>
            <person name="Nagy L.G."/>
            <person name="Floudas D."/>
            <person name="Copeland A."/>
            <person name="Barry K.W."/>
            <person name="Cichocki N."/>
            <person name="Veneault-Fourrey C."/>
            <person name="LaButti K."/>
            <person name="Lindquist E.A."/>
            <person name="Lipzen A."/>
            <person name="Lundell T."/>
            <person name="Morin E."/>
            <person name="Murat C."/>
            <person name="Riley R."/>
            <person name="Ohm R."/>
            <person name="Sun H."/>
            <person name="Tunlid A."/>
            <person name="Henrissat B."/>
            <person name="Grigoriev I.V."/>
            <person name="Hibbett D.S."/>
            <person name="Martin F."/>
        </authorList>
    </citation>
    <scope>NUCLEOTIDE SEQUENCE [LARGE SCALE GENOMIC DNA]</scope>
    <source>
        <strain evidence="2">LaAM-08-1</strain>
    </source>
</reference>
<gene>
    <name evidence="1" type="ORF">K443DRAFT_27489</name>
</gene>
<evidence type="ECO:0000313" key="1">
    <source>
        <dbReference type="EMBL" id="KIJ98383.1"/>
    </source>
</evidence>
<dbReference type="OrthoDB" id="6770063at2759"/>
<proteinExistence type="predicted"/>
<keyword evidence="2" id="KW-1185">Reference proteome</keyword>